<evidence type="ECO:0000313" key="2">
    <source>
        <dbReference type="EMBL" id="KAL0191314.1"/>
    </source>
</evidence>
<feature type="non-terminal residue" evidence="2">
    <location>
        <position position="1"/>
    </location>
</feature>
<dbReference type="AlphaFoldDB" id="A0ABD0QYJ4"/>
<comment type="caution">
    <text evidence="2">The sequence shown here is derived from an EMBL/GenBank/DDBJ whole genome shotgun (WGS) entry which is preliminary data.</text>
</comment>
<gene>
    <name evidence="2" type="ORF">M9458_014012</name>
</gene>
<dbReference type="EMBL" id="JAMKFB020000006">
    <property type="protein sequence ID" value="KAL0191314.1"/>
    <property type="molecule type" value="Genomic_DNA"/>
</dbReference>
<accession>A0ABD0QYJ4</accession>
<name>A0ABD0QYJ4_CIRMR</name>
<protein>
    <submittedName>
        <fullName evidence="2">Uncharacterized protein</fullName>
    </submittedName>
</protein>
<sequence>ACQGTLFPNPVHVGRQLDKLPMDMRRIFLSQSQMKLGSLGSLFPPRAPFFPLCRPFQKDYRPRVKQTHMNSTKQKEKAISSPIPSKSMEMRDTPLSSKNSDNHIKLNFRMQEKVQSCTQGTDSALSENLHFVKEPSSPITGTLPYTKDTPVSRTILESTGLEAPLSPTDLSQVGLLTSTPLLPQTETMQLTSPPISCFLGQKLDDQDHSNQKSLLKQTGDVGHT</sequence>
<evidence type="ECO:0000256" key="1">
    <source>
        <dbReference type="SAM" id="MobiDB-lite"/>
    </source>
</evidence>
<evidence type="ECO:0000313" key="3">
    <source>
        <dbReference type="Proteomes" id="UP001529510"/>
    </source>
</evidence>
<proteinExistence type="predicted"/>
<reference evidence="2 3" key="1">
    <citation type="submission" date="2024-05" db="EMBL/GenBank/DDBJ databases">
        <title>Genome sequencing and assembly of Indian major carp, Cirrhinus mrigala (Hamilton, 1822).</title>
        <authorList>
            <person name="Mohindra V."/>
            <person name="Chowdhury L.M."/>
            <person name="Lal K."/>
            <person name="Jena J.K."/>
        </authorList>
    </citation>
    <scope>NUCLEOTIDE SEQUENCE [LARGE SCALE GENOMIC DNA]</scope>
    <source>
        <strain evidence="2">CM1030</strain>
        <tissue evidence="2">Blood</tissue>
    </source>
</reference>
<dbReference type="Proteomes" id="UP001529510">
    <property type="component" value="Unassembled WGS sequence"/>
</dbReference>
<organism evidence="2 3">
    <name type="scientific">Cirrhinus mrigala</name>
    <name type="common">Mrigala</name>
    <dbReference type="NCBI Taxonomy" id="683832"/>
    <lineage>
        <taxon>Eukaryota</taxon>
        <taxon>Metazoa</taxon>
        <taxon>Chordata</taxon>
        <taxon>Craniata</taxon>
        <taxon>Vertebrata</taxon>
        <taxon>Euteleostomi</taxon>
        <taxon>Actinopterygii</taxon>
        <taxon>Neopterygii</taxon>
        <taxon>Teleostei</taxon>
        <taxon>Ostariophysi</taxon>
        <taxon>Cypriniformes</taxon>
        <taxon>Cyprinidae</taxon>
        <taxon>Labeoninae</taxon>
        <taxon>Labeonini</taxon>
        <taxon>Cirrhinus</taxon>
    </lineage>
</organism>
<feature type="region of interest" description="Disordered" evidence="1">
    <location>
        <begin position="65"/>
        <end position="99"/>
    </location>
</feature>
<feature type="non-terminal residue" evidence="2">
    <location>
        <position position="224"/>
    </location>
</feature>
<keyword evidence="3" id="KW-1185">Reference proteome</keyword>